<evidence type="ECO:0000313" key="3">
    <source>
        <dbReference type="Proteomes" id="UP000257109"/>
    </source>
</evidence>
<keyword evidence="3" id="KW-1185">Reference proteome</keyword>
<feature type="region of interest" description="Disordered" evidence="1">
    <location>
        <begin position="35"/>
        <end position="85"/>
    </location>
</feature>
<sequence>MTREEGEHDVDIKLVIKAFQEQFKALNAKFDYLQPIPSNPLYEHEEEEYSDGRHNKNERRRRGEPRRDNYSGVEMEKDPFVRGKI</sequence>
<feature type="non-terminal residue" evidence="2">
    <location>
        <position position="1"/>
    </location>
</feature>
<evidence type="ECO:0000313" key="2">
    <source>
        <dbReference type="EMBL" id="RDY07040.1"/>
    </source>
</evidence>
<dbReference type="EMBL" id="QJKJ01001559">
    <property type="protein sequence ID" value="RDY07040.1"/>
    <property type="molecule type" value="Genomic_DNA"/>
</dbReference>
<reference evidence="2" key="1">
    <citation type="submission" date="2018-05" db="EMBL/GenBank/DDBJ databases">
        <title>Draft genome of Mucuna pruriens seed.</title>
        <authorList>
            <person name="Nnadi N.E."/>
            <person name="Vos R."/>
            <person name="Hasami M.H."/>
            <person name="Devisetty U.K."/>
            <person name="Aguiy J.C."/>
        </authorList>
    </citation>
    <scope>NUCLEOTIDE SEQUENCE [LARGE SCALE GENOMIC DNA]</scope>
    <source>
        <strain evidence="2">JCA_2017</strain>
    </source>
</reference>
<gene>
    <name evidence="2" type="ORF">CR513_08901</name>
</gene>
<protein>
    <submittedName>
        <fullName evidence="2">Uncharacterized protein</fullName>
    </submittedName>
</protein>
<dbReference type="Proteomes" id="UP000257109">
    <property type="component" value="Unassembled WGS sequence"/>
</dbReference>
<accession>A0A371HW72</accession>
<proteinExistence type="predicted"/>
<comment type="caution">
    <text evidence="2">The sequence shown here is derived from an EMBL/GenBank/DDBJ whole genome shotgun (WGS) entry which is preliminary data.</text>
</comment>
<organism evidence="2 3">
    <name type="scientific">Mucuna pruriens</name>
    <name type="common">Velvet bean</name>
    <name type="synonym">Dolichos pruriens</name>
    <dbReference type="NCBI Taxonomy" id="157652"/>
    <lineage>
        <taxon>Eukaryota</taxon>
        <taxon>Viridiplantae</taxon>
        <taxon>Streptophyta</taxon>
        <taxon>Embryophyta</taxon>
        <taxon>Tracheophyta</taxon>
        <taxon>Spermatophyta</taxon>
        <taxon>Magnoliopsida</taxon>
        <taxon>eudicotyledons</taxon>
        <taxon>Gunneridae</taxon>
        <taxon>Pentapetalae</taxon>
        <taxon>rosids</taxon>
        <taxon>fabids</taxon>
        <taxon>Fabales</taxon>
        <taxon>Fabaceae</taxon>
        <taxon>Papilionoideae</taxon>
        <taxon>50 kb inversion clade</taxon>
        <taxon>NPAAA clade</taxon>
        <taxon>indigoferoid/millettioid clade</taxon>
        <taxon>Phaseoleae</taxon>
        <taxon>Mucuna</taxon>
    </lineage>
</organism>
<feature type="compositionally biased region" description="Basic and acidic residues" evidence="1">
    <location>
        <begin position="65"/>
        <end position="85"/>
    </location>
</feature>
<dbReference type="AlphaFoldDB" id="A0A371HW72"/>
<name>A0A371HW72_MUCPR</name>
<evidence type="ECO:0000256" key="1">
    <source>
        <dbReference type="SAM" id="MobiDB-lite"/>
    </source>
</evidence>